<evidence type="ECO:0000313" key="2">
    <source>
        <dbReference type="Proteomes" id="UP000034803"/>
    </source>
</evidence>
<gene>
    <name evidence="1" type="ORF">UR21_C0003G0064</name>
</gene>
<comment type="caution">
    <text evidence="1">The sequence shown here is derived from an EMBL/GenBank/DDBJ whole genome shotgun (WGS) entry which is preliminary data.</text>
</comment>
<dbReference type="EMBL" id="LBOI01000003">
    <property type="protein sequence ID" value="KKP32031.1"/>
    <property type="molecule type" value="Genomic_DNA"/>
</dbReference>
<dbReference type="InterPro" id="IPR015797">
    <property type="entry name" value="NUDIX_hydrolase-like_dom_sf"/>
</dbReference>
<organism evidence="1 2">
    <name type="scientific">Candidatus Woesebacteria bacterium GW2011_GWC2_31_9</name>
    <dbReference type="NCBI Taxonomy" id="1618586"/>
    <lineage>
        <taxon>Bacteria</taxon>
        <taxon>Candidatus Woeseibacteriota</taxon>
    </lineage>
</organism>
<evidence type="ECO:0000313" key="1">
    <source>
        <dbReference type="EMBL" id="KKP32031.1"/>
    </source>
</evidence>
<accession>A0A0F9Z041</accession>
<dbReference type="Proteomes" id="UP000034803">
    <property type="component" value="Unassembled WGS sequence"/>
</dbReference>
<dbReference type="Gene3D" id="3.90.79.10">
    <property type="entry name" value="Nucleoside Triphosphate Pyrophosphohydrolase"/>
    <property type="match status" value="1"/>
</dbReference>
<name>A0A0F9Z041_9BACT</name>
<proteinExistence type="predicted"/>
<dbReference type="AlphaFoldDB" id="A0A0F9Z041"/>
<evidence type="ECO:0008006" key="3">
    <source>
        <dbReference type="Google" id="ProtNLM"/>
    </source>
</evidence>
<dbReference type="SUPFAM" id="SSF55811">
    <property type="entry name" value="Nudix"/>
    <property type="match status" value="1"/>
</dbReference>
<protein>
    <recommendedName>
        <fullName evidence="3">Nudix hydrolase domain-containing protein</fullName>
    </recommendedName>
</protein>
<reference evidence="1 2" key="1">
    <citation type="journal article" date="2015" name="Nature">
        <title>rRNA introns, odd ribosomes, and small enigmatic genomes across a large radiation of phyla.</title>
        <authorList>
            <person name="Brown C.T."/>
            <person name="Hug L.A."/>
            <person name="Thomas B.C."/>
            <person name="Sharon I."/>
            <person name="Castelle C.J."/>
            <person name="Singh A."/>
            <person name="Wilkins M.J."/>
            <person name="Williams K.H."/>
            <person name="Banfield J.F."/>
        </authorList>
    </citation>
    <scope>NUCLEOTIDE SEQUENCE [LARGE SCALE GENOMIC DNA]</scope>
</reference>
<sequence length="145" mass="16520">MKIINNEILVGGAVIFKEGRGKKHFLLSKNAEGNWEILKTTVRRGESSVRSVIRYTSEQGNMATRVLDEVGRAVGAGTVNNRSITFKYIYYLMLFKAGAEITGMGEISWFDKDQAIKKLTLKREKDMIKTANTMIKEWEKLNKKK</sequence>